<evidence type="ECO:0000256" key="1">
    <source>
        <dbReference type="ARBA" id="ARBA00022801"/>
    </source>
</evidence>
<dbReference type="RefSeq" id="WP_231007897.1">
    <property type="nucleotide sequence ID" value="NZ_JAJNEC010000007.1"/>
</dbReference>
<reference evidence="4 5" key="1">
    <citation type="submission" date="2021-11" db="EMBL/GenBank/DDBJ databases">
        <title>Genomic of Niabella pedocola.</title>
        <authorList>
            <person name="Wu T."/>
        </authorList>
    </citation>
    <scope>NUCLEOTIDE SEQUENCE [LARGE SCALE GENOMIC DNA]</scope>
    <source>
        <strain evidence="4 5">JCM 31011</strain>
    </source>
</reference>
<proteinExistence type="inferred from homology"/>
<dbReference type="InterPro" id="IPR052369">
    <property type="entry name" value="UG_Glycosaminoglycan_Hydrolase"/>
</dbReference>
<feature type="signal peptide" evidence="3">
    <location>
        <begin position="1"/>
        <end position="23"/>
    </location>
</feature>
<keyword evidence="5" id="KW-1185">Reference proteome</keyword>
<dbReference type="InterPro" id="IPR008928">
    <property type="entry name" value="6-hairpin_glycosidase_sf"/>
</dbReference>
<evidence type="ECO:0000256" key="2">
    <source>
        <dbReference type="ARBA" id="ARBA00038358"/>
    </source>
</evidence>
<evidence type="ECO:0000313" key="4">
    <source>
        <dbReference type="EMBL" id="MCD2425412.1"/>
    </source>
</evidence>
<evidence type="ECO:0000313" key="5">
    <source>
        <dbReference type="Proteomes" id="UP001199816"/>
    </source>
</evidence>
<dbReference type="GO" id="GO:0016787">
    <property type="term" value="F:hydrolase activity"/>
    <property type="evidence" value="ECO:0007669"/>
    <property type="project" value="UniProtKB-KW"/>
</dbReference>
<dbReference type="PANTHER" id="PTHR36845">
    <property type="entry name" value="HYDROLASE, PUTATIVE (AFU_ORTHOLOGUE AFUA_7G05090)-RELATED"/>
    <property type="match status" value="1"/>
</dbReference>
<protein>
    <submittedName>
        <fullName evidence="4">Glycoside hydrolase family 88 protein</fullName>
    </submittedName>
</protein>
<dbReference type="PANTHER" id="PTHR36845:SF1">
    <property type="entry name" value="HYDROLASE, PUTATIVE (AFU_ORTHOLOGUE AFUA_7G05090)-RELATED"/>
    <property type="match status" value="1"/>
</dbReference>
<comment type="caution">
    <text evidence="4">The sequence shown here is derived from an EMBL/GenBank/DDBJ whole genome shotgun (WGS) entry which is preliminary data.</text>
</comment>
<dbReference type="Proteomes" id="UP001199816">
    <property type="component" value="Unassembled WGS sequence"/>
</dbReference>
<organism evidence="4 5">
    <name type="scientific">Niabella pedocola</name>
    <dbReference type="NCBI Taxonomy" id="1752077"/>
    <lineage>
        <taxon>Bacteria</taxon>
        <taxon>Pseudomonadati</taxon>
        <taxon>Bacteroidota</taxon>
        <taxon>Chitinophagia</taxon>
        <taxon>Chitinophagales</taxon>
        <taxon>Chitinophagaceae</taxon>
        <taxon>Niabella</taxon>
    </lineage>
</organism>
<dbReference type="SUPFAM" id="SSF48208">
    <property type="entry name" value="Six-hairpin glycosidases"/>
    <property type="match status" value="1"/>
</dbReference>
<keyword evidence="1 4" id="KW-0378">Hydrolase</keyword>
<gene>
    <name evidence="4" type="ORF">LQ567_21695</name>
</gene>
<keyword evidence="3" id="KW-0732">Signal</keyword>
<dbReference type="Pfam" id="PF07470">
    <property type="entry name" value="Glyco_hydro_88"/>
    <property type="match status" value="1"/>
</dbReference>
<evidence type="ECO:0000256" key="3">
    <source>
        <dbReference type="SAM" id="SignalP"/>
    </source>
</evidence>
<dbReference type="EMBL" id="JAJNEC010000007">
    <property type="protein sequence ID" value="MCD2425412.1"/>
    <property type="molecule type" value="Genomic_DNA"/>
</dbReference>
<sequence>MFIKKCGSITLLLLFNLCALCGAAQKKPGKNDFDFVFKLAERQYTDMLAIAKDLHQYPRTSNPDGSVHYDTVDDWTGGFWPGCLWNVYQATGKAPWKKAAIEWTESLENNQYNTRHHDIGFMMYSSYGNALKSAPDPSYKKILVQSARSLVTRYSPVVKSIKSWNYRKSWDGKTEWFFPVIIDNMMNLELLFYAGKVTGDPVFKKVAINHAETTMKYHVRKDYSSYHVVDYDTLTGKMLHQQTCQGFADNSTWARGQAWGIYGFTLMYRETKDKRYLNTAKKMADFFMDHPNLPEDKIPYWDFNVGQPGYKADWKYNPAVFTYTPRDVSAAAITASALLEMQGYLGQAGTRYKNFAIAILKSLSSPAYLAAPGTNSHFLLKHSVGSIPHGNEIDVPLVYADYYFLEALLRFKNMN</sequence>
<name>A0ABS8PWF8_9BACT</name>
<feature type="chain" id="PRO_5046112339" evidence="3">
    <location>
        <begin position="24"/>
        <end position="415"/>
    </location>
</feature>
<comment type="similarity">
    <text evidence="2">Belongs to the glycosyl hydrolase 88 family.</text>
</comment>
<dbReference type="Gene3D" id="1.50.10.10">
    <property type="match status" value="1"/>
</dbReference>
<accession>A0ABS8PWF8</accession>
<dbReference type="InterPro" id="IPR010905">
    <property type="entry name" value="Glyco_hydro_88"/>
</dbReference>
<dbReference type="InterPro" id="IPR012341">
    <property type="entry name" value="6hp_glycosidase-like_sf"/>
</dbReference>